<dbReference type="InterPro" id="IPR010512">
    <property type="entry name" value="DUF1091"/>
</dbReference>
<gene>
    <name evidence="3" type="primary">LOC108077911</name>
</gene>
<dbReference type="AlphaFoldDB" id="A0A6P4IU55"/>
<evidence type="ECO:0000256" key="1">
    <source>
        <dbReference type="SAM" id="SignalP"/>
    </source>
</evidence>
<dbReference type="Pfam" id="PF06477">
    <property type="entry name" value="DUF1091"/>
    <property type="match status" value="1"/>
</dbReference>
<evidence type="ECO:0000313" key="2">
    <source>
        <dbReference type="Proteomes" id="UP001652661"/>
    </source>
</evidence>
<accession>A0A6P4IU55</accession>
<feature type="signal peptide" evidence="1">
    <location>
        <begin position="1"/>
        <end position="20"/>
    </location>
</feature>
<proteinExistence type="predicted"/>
<dbReference type="OrthoDB" id="7859583at2759"/>
<reference evidence="2" key="1">
    <citation type="submission" date="2025-05" db="UniProtKB">
        <authorList>
            <consortium name="RefSeq"/>
        </authorList>
    </citation>
    <scope>NUCLEOTIDE SEQUENCE [LARGE SCALE GENOMIC DNA]</scope>
    <source>
        <strain evidence="2">14028-0561.14</strain>
    </source>
</reference>
<organism evidence="2 3">
    <name type="scientific">Drosophila kikkawai</name>
    <name type="common">Fruit fly</name>
    <dbReference type="NCBI Taxonomy" id="30033"/>
    <lineage>
        <taxon>Eukaryota</taxon>
        <taxon>Metazoa</taxon>
        <taxon>Ecdysozoa</taxon>
        <taxon>Arthropoda</taxon>
        <taxon>Hexapoda</taxon>
        <taxon>Insecta</taxon>
        <taxon>Pterygota</taxon>
        <taxon>Neoptera</taxon>
        <taxon>Endopterygota</taxon>
        <taxon>Diptera</taxon>
        <taxon>Brachycera</taxon>
        <taxon>Muscomorpha</taxon>
        <taxon>Ephydroidea</taxon>
        <taxon>Drosophilidae</taxon>
        <taxon>Drosophila</taxon>
        <taxon>Sophophora</taxon>
    </lineage>
</organism>
<dbReference type="Proteomes" id="UP001652661">
    <property type="component" value="Chromosome 2R"/>
</dbReference>
<dbReference type="SMART" id="SM00697">
    <property type="entry name" value="DM8"/>
    <property type="match status" value="1"/>
</dbReference>
<reference evidence="3" key="2">
    <citation type="submission" date="2025-08" db="UniProtKB">
        <authorList>
            <consortium name="RefSeq"/>
        </authorList>
    </citation>
    <scope>IDENTIFICATION</scope>
    <source>
        <strain evidence="3">14028-0561.14</strain>
        <tissue evidence="3">Whole fly</tissue>
    </source>
</reference>
<dbReference type="RefSeq" id="XP_017026939.1">
    <property type="nucleotide sequence ID" value="XM_017171450.1"/>
</dbReference>
<dbReference type="PANTHER" id="PTHR20898:SF0">
    <property type="entry name" value="DAEDALUS ON 3-RELATED"/>
    <property type="match status" value="1"/>
</dbReference>
<keyword evidence="2" id="KW-1185">Reference proteome</keyword>
<keyword evidence="1" id="KW-0732">Signal</keyword>
<feature type="chain" id="PRO_5028252204" evidence="1">
    <location>
        <begin position="21"/>
        <end position="191"/>
    </location>
</feature>
<protein>
    <submittedName>
        <fullName evidence="3">Uncharacterized protein</fullName>
    </submittedName>
</protein>
<dbReference type="PANTHER" id="PTHR20898">
    <property type="entry name" value="DAEDALUS ON 3-RELATED-RELATED"/>
    <property type="match status" value="1"/>
</dbReference>
<sequence>MQLSGLVLIAFCFFSQKAQAQLVYKFVKVECNGNASRVRNESCSLKAINWNVGVLNGELVLLGTVWNPIIQVQVFKKDYANQFKPFLIDVKLHMCQVIERKSFIPYGVMMWKILKKYTNLNHSCPYSGHLYAKDGYLTSDVLPPFPQGVYIFSFMFSDENSTHTEYVGTLKLYTEVMEKVKSRKKPKAKGN</sequence>
<evidence type="ECO:0000313" key="3">
    <source>
        <dbReference type="RefSeq" id="XP_017026939.1"/>
    </source>
</evidence>
<dbReference type="GeneID" id="108077911"/>
<name>A0A6P4IU55_DROKI</name>